<organism evidence="2 3">
    <name type="scientific">Parnassius apollo</name>
    <name type="common">Apollo butterfly</name>
    <name type="synonym">Papilio apollo</name>
    <dbReference type="NCBI Taxonomy" id="110799"/>
    <lineage>
        <taxon>Eukaryota</taxon>
        <taxon>Metazoa</taxon>
        <taxon>Ecdysozoa</taxon>
        <taxon>Arthropoda</taxon>
        <taxon>Hexapoda</taxon>
        <taxon>Insecta</taxon>
        <taxon>Pterygota</taxon>
        <taxon>Neoptera</taxon>
        <taxon>Endopterygota</taxon>
        <taxon>Lepidoptera</taxon>
        <taxon>Glossata</taxon>
        <taxon>Ditrysia</taxon>
        <taxon>Papilionoidea</taxon>
        <taxon>Papilionidae</taxon>
        <taxon>Parnassiinae</taxon>
        <taxon>Parnassini</taxon>
        <taxon>Parnassius</taxon>
        <taxon>Parnassius</taxon>
    </lineage>
</organism>
<protein>
    <submittedName>
        <fullName evidence="2">(apollo) hypothetical protein</fullName>
    </submittedName>
</protein>
<accession>A0A8S3X2N5</accession>
<dbReference type="EMBL" id="CAJQZP010000898">
    <property type="protein sequence ID" value="CAG4995143.1"/>
    <property type="molecule type" value="Genomic_DNA"/>
</dbReference>
<comment type="caution">
    <text evidence="2">The sequence shown here is derived from an EMBL/GenBank/DDBJ whole genome shotgun (WGS) entry which is preliminary data.</text>
</comment>
<dbReference type="Proteomes" id="UP000691718">
    <property type="component" value="Unassembled WGS sequence"/>
</dbReference>
<gene>
    <name evidence="2" type="ORF">PAPOLLO_LOCUS12767</name>
</gene>
<name>A0A8S3X2N5_PARAO</name>
<evidence type="ECO:0000256" key="1">
    <source>
        <dbReference type="SAM" id="MobiDB-lite"/>
    </source>
</evidence>
<reference evidence="2" key="1">
    <citation type="submission" date="2021-04" db="EMBL/GenBank/DDBJ databases">
        <authorList>
            <person name="Tunstrom K."/>
        </authorList>
    </citation>
    <scope>NUCLEOTIDE SEQUENCE</scope>
</reference>
<evidence type="ECO:0000313" key="2">
    <source>
        <dbReference type="EMBL" id="CAG4995143.1"/>
    </source>
</evidence>
<sequence>MTRVYPSGSRKRKLVEEKDEEVVKKVPKLTTYFQTSTSLPKNPDGATSVAEEDGGQKIQEPSLAVDNNNDATIPNLPHR</sequence>
<keyword evidence="3" id="KW-1185">Reference proteome</keyword>
<feature type="region of interest" description="Disordered" evidence="1">
    <location>
        <begin position="34"/>
        <end position="79"/>
    </location>
</feature>
<dbReference type="AlphaFoldDB" id="A0A8S3X2N5"/>
<proteinExistence type="predicted"/>
<evidence type="ECO:0000313" key="3">
    <source>
        <dbReference type="Proteomes" id="UP000691718"/>
    </source>
</evidence>